<dbReference type="EMBL" id="MFJL01000019">
    <property type="protein sequence ID" value="OGG15669.1"/>
    <property type="molecule type" value="Genomic_DNA"/>
</dbReference>
<comment type="caution">
    <text evidence="1">The sequence shown here is derived from an EMBL/GenBank/DDBJ whole genome shotgun (WGS) entry which is preliminary data.</text>
</comment>
<gene>
    <name evidence="1" type="ORF">A3D77_01420</name>
</gene>
<dbReference type="AlphaFoldDB" id="A0A1F5ZT96"/>
<dbReference type="Proteomes" id="UP000176923">
    <property type="component" value="Unassembled WGS sequence"/>
</dbReference>
<evidence type="ECO:0000313" key="2">
    <source>
        <dbReference type="Proteomes" id="UP000176923"/>
    </source>
</evidence>
<organism evidence="1 2">
    <name type="scientific">Candidatus Gottesmanbacteria bacterium RIFCSPHIGHO2_02_FULL_39_11</name>
    <dbReference type="NCBI Taxonomy" id="1798382"/>
    <lineage>
        <taxon>Bacteria</taxon>
        <taxon>Candidatus Gottesmaniibacteriota</taxon>
    </lineage>
</organism>
<name>A0A1F5ZT96_9BACT</name>
<evidence type="ECO:0008006" key="3">
    <source>
        <dbReference type="Google" id="ProtNLM"/>
    </source>
</evidence>
<proteinExistence type="predicted"/>
<reference evidence="1 2" key="1">
    <citation type="journal article" date="2016" name="Nat. Commun.">
        <title>Thousands of microbial genomes shed light on interconnected biogeochemical processes in an aquifer system.</title>
        <authorList>
            <person name="Anantharaman K."/>
            <person name="Brown C.T."/>
            <person name="Hug L.A."/>
            <person name="Sharon I."/>
            <person name="Castelle C.J."/>
            <person name="Probst A.J."/>
            <person name="Thomas B.C."/>
            <person name="Singh A."/>
            <person name="Wilkins M.J."/>
            <person name="Karaoz U."/>
            <person name="Brodie E.L."/>
            <person name="Williams K.H."/>
            <person name="Hubbard S.S."/>
            <person name="Banfield J.F."/>
        </authorList>
    </citation>
    <scope>NUCLEOTIDE SEQUENCE [LARGE SCALE GENOMIC DNA]</scope>
</reference>
<protein>
    <recommendedName>
        <fullName evidence="3">Ribbon-helix-helix protein CopG domain-containing protein</fullName>
    </recommendedName>
</protein>
<evidence type="ECO:0000313" key="1">
    <source>
        <dbReference type="EMBL" id="OGG15669.1"/>
    </source>
</evidence>
<accession>A0A1F5ZT96</accession>
<sequence>MINPTVRTTVDLPEDLIFAIKQKALNEKKSLKYIIYQALTTYMKYKEPITSTTSVLSLFGAWGKGEKGIDFLKRVRYSPLEKEREEHLEKQWKKS</sequence>